<name>A0A9X3CX66_9FLAO</name>
<keyword evidence="4" id="KW-1185">Reference proteome</keyword>
<keyword evidence="1" id="KW-0227">DNA damage</keyword>
<dbReference type="InterPro" id="IPR052520">
    <property type="entry name" value="ATL_DNA_repair"/>
</dbReference>
<dbReference type="PANTHER" id="PTHR42942">
    <property type="entry name" value="6-O-METHYLGUANINE DNA METHYLTRANSFERASE"/>
    <property type="match status" value="1"/>
</dbReference>
<accession>A0A9X3CX66</accession>
<protein>
    <submittedName>
        <fullName evidence="3">MGMT family protein</fullName>
    </submittedName>
</protein>
<dbReference type="InterPro" id="IPR036217">
    <property type="entry name" value="MethylDNA_cys_MeTrfase_DNAb"/>
</dbReference>
<evidence type="ECO:0000256" key="1">
    <source>
        <dbReference type="ARBA" id="ARBA00022763"/>
    </source>
</evidence>
<dbReference type="NCBIfam" id="TIGR00589">
    <property type="entry name" value="ogt"/>
    <property type="match status" value="1"/>
</dbReference>
<dbReference type="EMBL" id="JAPJDA010000004">
    <property type="protein sequence ID" value="MCX2837150.1"/>
    <property type="molecule type" value="Genomic_DNA"/>
</dbReference>
<sequence>MTETSFFERVYEVVKLIPEGRVTSYGAIAAFLGAKGSARMVGWAMNNASKMEDIPAHRVVNRNGLLTGKHHFPGTRVMQQMLEAEGVQVINDKIVRFQDYFWDPSVELQ</sequence>
<dbReference type="GO" id="GO:0006281">
    <property type="term" value="P:DNA repair"/>
    <property type="evidence" value="ECO:0007669"/>
    <property type="project" value="InterPro"/>
</dbReference>
<dbReference type="CDD" id="cd06445">
    <property type="entry name" value="ATase"/>
    <property type="match status" value="1"/>
</dbReference>
<proteinExistence type="predicted"/>
<evidence type="ECO:0000313" key="3">
    <source>
        <dbReference type="EMBL" id="MCX2837150.1"/>
    </source>
</evidence>
<evidence type="ECO:0000259" key="2">
    <source>
        <dbReference type="Pfam" id="PF01035"/>
    </source>
</evidence>
<gene>
    <name evidence="3" type="ORF">OQ279_03215</name>
</gene>
<feature type="domain" description="Methylated-DNA-[protein]-cysteine S-methyltransferase DNA binding" evidence="2">
    <location>
        <begin position="6"/>
        <end position="87"/>
    </location>
</feature>
<organism evidence="3 4">
    <name type="scientific">Salinimicrobium profundisediminis</name>
    <dbReference type="NCBI Taxonomy" id="2994553"/>
    <lineage>
        <taxon>Bacteria</taxon>
        <taxon>Pseudomonadati</taxon>
        <taxon>Bacteroidota</taxon>
        <taxon>Flavobacteriia</taxon>
        <taxon>Flavobacteriales</taxon>
        <taxon>Flavobacteriaceae</taxon>
        <taxon>Salinimicrobium</taxon>
    </lineage>
</organism>
<dbReference type="RefSeq" id="WP_266068356.1">
    <property type="nucleotide sequence ID" value="NZ_JAPJDA010000004.1"/>
</dbReference>
<dbReference type="Gene3D" id="1.10.10.10">
    <property type="entry name" value="Winged helix-like DNA-binding domain superfamily/Winged helix DNA-binding domain"/>
    <property type="match status" value="1"/>
</dbReference>
<dbReference type="InterPro" id="IPR014048">
    <property type="entry name" value="MethylDNA_cys_MeTrfase_DNA-bd"/>
</dbReference>
<dbReference type="Proteomes" id="UP001148482">
    <property type="component" value="Unassembled WGS sequence"/>
</dbReference>
<dbReference type="GO" id="GO:0003824">
    <property type="term" value="F:catalytic activity"/>
    <property type="evidence" value="ECO:0007669"/>
    <property type="project" value="InterPro"/>
</dbReference>
<reference evidence="3" key="1">
    <citation type="submission" date="2022-11" db="EMBL/GenBank/DDBJ databases">
        <title>Salinimicrobium profundisediminis sp. nov., isolated from deep-sea sediment of the Mariana Trench.</title>
        <authorList>
            <person name="Fu H."/>
        </authorList>
    </citation>
    <scope>NUCLEOTIDE SEQUENCE</scope>
    <source>
        <strain evidence="3">MT39</strain>
    </source>
</reference>
<dbReference type="Pfam" id="PF01035">
    <property type="entry name" value="DNA_binding_1"/>
    <property type="match status" value="1"/>
</dbReference>
<comment type="caution">
    <text evidence="3">The sequence shown here is derived from an EMBL/GenBank/DDBJ whole genome shotgun (WGS) entry which is preliminary data.</text>
</comment>
<dbReference type="AlphaFoldDB" id="A0A9X3CX66"/>
<dbReference type="PANTHER" id="PTHR42942:SF1">
    <property type="entry name" value="ALKYLTRANSFERASE-LIKE PROTEIN 1"/>
    <property type="match status" value="1"/>
</dbReference>
<evidence type="ECO:0000313" key="4">
    <source>
        <dbReference type="Proteomes" id="UP001148482"/>
    </source>
</evidence>
<dbReference type="SUPFAM" id="SSF46767">
    <property type="entry name" value="Methylated DNA-protein cysteine methyltransferase, C-terminal domain"/>
    <property type="match status" value="1"/>
</dbReference>
<dbReference type="InterPro" id="IPR036388">
    <property type="entry name" value="WH-like_DNA-bd_sf"/>
</dbReference>